<keyword evidence="3" id="KW-0238">DNA-binding</keyword>
<dbReference type="SMART" id="SM00353">
    <property type="entry name" value="HLH"/>
    <property type="match status" value="1"/>
</dbReference>
<dbReference type="CDD" id="cd11405">
    <property type="entry name" value="bHLHzip_MLXIP_like"/>
    <property type="match status" value="1"/>
</dbReference>
<dbReference type="InterPro" id="IPR036638">
    <property type="entry name" value="HLH_DNA-bd_sf"/>
</dbReference>
<sequence length="1178" mass="133191">MTRAGQHDLAIIQVDENVFINYVIEWSSFVGSSCDDINKASKKQQMFAKKFVQRDKKKEKEKMERKEKNKLSMDDFLLKQIEFHMWLEEEKNKVPKEMSSPKKKAYFKSFIKLWNKKKLPLKYYRGTAEAENPCPSKTIRTFSFADDDDDDANTVVTFRRPKSKRLSVEPCGLLDSPFSTFGKTPPKQLTKTSLQQLEDSSPLMTAQHKQESTKEHWKKHELPTLGDYLEPLNALTPTHNRSRHIQGSAVPYLISPYPWKPTKETSDCQPTLSTQDTDCLSSHTTQDERAAVVIEEEPSPVYAVPWKAKSKDSKITVQRNDVNPCKSPPPPPVPPKPSCLLQKPAYISGQQSLEGCSEGKVDQVTGENNNCTVQNDSTVCVVEMTYEGEVRNEVKSEPHKHIMISHEIEQNRDITGTKASPTREGWKLPVNAKPFSPPHQSKMTFISPEVIYEEIPCCRESQPDNTASVKNNLEDSNITDNTSLEVRDAMDYKAPENGRDFSFSKYLILSEPSGKSGDSQPETYSLEYSTCGEIFKRDEAKRKPIKNETKFMSRVNEVPQVSRCLISNKGSEEKSLQENERNLEKPGISHEINGERIETQVQKTEEYICTRVGQPLLGSKSPRRNIPELGKQGWQLRTPEKSMLIPMEEQCSKSENRVPKRKKEITPKSERKMKEQRTLSINYLETDIDSAPIPVMGSKTPPRQRKPLMSLQRSKSMETIIWFSHVSGYCVRVPGNVETRDQVKVMILPQGNIKVLSLIIQEVQKGRRHFGPSTNGSPKSPKSPTEKKCGRPANPIPRHKRDSHIKAEHRRRDKIQKGFETLRTLVPELEDAPAKESKAIMLKKTAEHCRKLKGDSKTLSNQEAALRSEITALNNQIQVLQLQLPDSGLDEVEKPAADIDTLYESYVQSRMKKNWKFWLFDFLIRPLFESFKSMVTTNTSDEFDHSVSKWVKEKMSLPQLRRGFLEAMKTVSHSTCIMDNPNGLQDQAKEKITDVNVHISYLKDEDFKAQNGSSVDPVNITATNGVSDQVHIKESQVAFSPVGKVEESFPLQVDDFSVFSQADLGLLDDCHMTLAYSPITTSASNAIVNNFDVEMADSFLHSLNVPDLGMVFDGNHDNILPNISVGDSIPFGNVPLTVHNVISSTEVVPSLQATNQNGMSVNTSVTNVVESQIFLENL</sequence>
<gene>
    <name evidence="9" type="ORF">FSP39_004612</name>
</gene>
<evidence type="ECO:0000256" key="4">
    <source>
        <dbReference type="ARBA" id="ARBA00023163"/>
    </source>
</evidence>
<keyword evidence="10" id="KW-1185">Reference proteome</keyword>
<evidence type="ECO:0000256" key="3">
    <source>
        <dbReference type="ARBA" id="ARBA00023125"/>
    </source>
</evidence>
<dbReference type="GO" id="GO:0005634">
    <property type="term" value="C:nucleus"/>
    <property type="evidence" value="ECO:0007669"/>
    <property type="project" value="UniProtKB-SubCell"/>
</dbReference>
<keyword evidence="4" id="KW-0804">Transcription</keyword>
<comment type="subcellular location">
    <subcellularLocation>
        <location evidence="1">Nucleus</location>
    </subcellularLocation>
</comment>
<evidence type="ECO:0000256" key="1">
    <source>
        <dbReference type="ARBA" id="ARBA00004123"/>
    </source>
</evidence>
<dbReference type="Pfam" id="PF00010">
    <property type="entry name" value="HLH"/>
    <property type="match status" value="1"/>
</dbReference>
<dbReference type="AlphaFoldDB" id="A0AA89C9L4"/>
<dbReference type="GO" id="GO:0046983">
    <property type="term" value="F:protein dimerization activity"/>
    <property type="evidence" value="ECO:0007669"/>
    <property type="project" value="InterPro"/>
</dbReference>
<dbReference type="PANTHER" id="PTHR15741">
    <property type="entry name" value="BASIC HELIX-LOOP-HELIX ZIP TRANSCRIPTION FACTOR"/>
    <property type="match status" value="1"/>
</dbReference>
<dbReference type="Proteomes" id="UP001186944">
    <property type="component" value="Unassembled WGS sequence"/>
</dbReference>
<evidence type="ECO:0000256" key="7">
    <source>
        <dbReference type="SAM" id="MobiDB-lite"/>
    </source>
</evidence>
<keyword evidence="5" id="KW-0539">Nucleus</keyword>
<evidence type="ECO:0000259" key="8">
    <source>
        <dbReference type="PROSITE" id="PS50888"/>
    </source>
</evidence>
<dbReference type="InterPro" id="IPR052207">
    <property type="entry name" value="Max-like/E-box_TFs"/>
</dbReference>
<evidence type="ECO:0000313" key="9">
    <source>
        <dbReference type="EMBL" id="KAK3106995.1"/>
    </source>
</evidence>
<feature type="region of interest" description="Disordered" evidence="7">
    <location>
        <begin position="768"/>
        <end position="813"/>
    </location>
</feature>
<dbReference type="EMBL" id="VSWD01000002">
    <property type="protein sequence ID" value="KAK3106995.1"/>
    <property type="molecule type" value="Genomic_DNA"/>
</dbReference>
<name>A0AA89C9L4_PINIB</name>
<dbReference type="PANTHER" id="PTHR15741:SF37">
    <property type="entry name" value="LD38259P"/>
    <property type="match status" value="1"/>
</dbReference>
<comment type="caution">
    <text evidence="9">The sequence shown here is derived from an EMBL/GenBank/DDBJ whole genome shotgun (WGS) entry which is preliminary data.</text>
</comment>
<dbReference type="GO" id="GO:0000978">
    <property type="term" value="F:RNA polymerase II cis-regulatory region sequence-specific DNA binding"/>
    <property type="evidence" value="ECO:0007669"/>
    <property type="project" value="TreeGrafter"/>
</dbReference>
<proteinExistence type="predicted"/>
<keyword evidence="2" id="KW-0805">Transcription regulation</keyword>
<feature type="region of interest" description="Disordered" evidence="7">
    <location>
        <begin position="692"/>
        <end position="711"/>
    </location>
</feature>
<feature type="domain" description="BHLH" evidence="8">
    <location>
        <begin position="799"/>
        <end position="852"/>
    </location>
</feature>
<dbReference type="Gene3D" id="4.10.280.10">
    <property type="entry name" value="Helix-loop-helix DNA-binding domain"/>
    <property type="match status" value="1"/>
</dbReference>
<dbReference type="SUPFAM" id="SSF47459">
    <property type="entry name" value="HLH, helix-loop-helix DNA-binding domain"/>
    <property type="match status" value="1"/>
</dbReference>
<dbReference type="GO" id="GO:0000981">
    <property type="term" value="F:DNA-binding transcription factor activity, RNA polymerase II-specific"/>
    <property type="evidence" value="ECO:0007669"/>
    <property type="project" value="TreeGrafter"/>
</dbReference>
<evidence type="ECO:0000256" key="5">
    <source>
        <dbReference type="ARBA" id="ARBA00023242"/>
    </source>
</evidence>
<keyword evidence="6" id="KW-0175">Coiled coil</keyword>
<feature type="coiled-coil region" evidence="6">
    <location>
        <begin position="856"/>
        <end position="883"/>
    </location>
</feature>
<reference evidence="9" key="1">
    <citation type="submission" date="2019-08" db="EMBL/GenBank/DDBJ databases">
        <title>The improved chromosome-level genome for the pearl oyster Pinctada fucata martensii using PacBio sequencing and Hi-C.</title>
        <authorList>
            <person name="Zheng Z."/>
        </authorList>
    </citation>
    <scope>NUCLEOTIDE SEQUENCE</scope>
    <source>
        <strain evidence="9">ZZ-2019</strain>
        <tissue evidence="9">Adductor muscle</tissue>
    </source>
</reference>
<evidence type="ECO:0000313" key="10">
    <source>
        <dbReference type="Proteomes" id="UP001186944"/>
    </source>
</evidence>
<feature type="compositionally biased region" description="Basic and acidic residues" evidence="7">
    <location>
        <begin position="650"/>
        <end position="675"/>
    </location>
</feature>
<evidence type="ECO:0000256" key="2">
    <source>
        <dbReference type="ARBA" id="ARBA00023015"/>
    </source>
</evidence>
<evidence type="ECO:0000256" key="6">
    <source>
        <dbReference type="SAM" id="Coils"/>
    </source>
</evidence>
<feature type="compositionally biased region" description="Basic residues" evidence="7">
    <location>
        <begin position="797"/>
        <end position="813"/>
    </location>
</feature>
<feature type="region of interest" description="Disordered" evidence="7">
    <location>
        <begin position="649"/>
        <end position="675"/>
    </location>
</feature>
<accession>A0AA89C9L4</accession>
<dbReference type="InterPro" id="IPR011598">
    <property type="entry name" value="bHLH_dom"/>
</dbReference>
<protein>
    <recommendedName>
        <fullName evidence="8">BHLH domain-containing protein</fullName>
    </recommendedName>
</protein>
<organism evidence="9 10">
    <name type="scientific">Pinctada imbricata</name>
    <name type="common">Atlantic pearl-oyster</name>
    <name type="synonym">Pinctada martensii</name>
    <dbReference type="NCBI Taxonomy" id="66713"/>
    <lineage>
        <taxon>Eukaryota</taxon>
        <taxon>Metazoa</taxon>
        <taxon>Spiralia</taxon>
        <taxon>Lophotrochozoa</taxon>
        <taxon>Mollusca</taxon>
        <taxon>Bivalvia</taxon>
        <taxon>Autobranchia</taxon>
        <taxon>Pteriomorphia</taxon>
        <taxon>Pterioida</taxon>
        <taxon>Pterioidea</taxon>
        <taxon>Pteriidae</taxon>
        <taxon>Pinctada</taxon>
    </lineage>
</organism>
<dbReference type="PROSITE" id="PS50888">
    <property type="entry name" value="BHLH"/>
    <property type="match status" value="1"/>
</dbReference>